<dbReference type="Pfam" id="PF07730">
    <property type="entry name" value="HisKA_3"/>
    <property type="match status" value="1"/>
</dbReference>
<dbReference type="CDD" id="cd16917">
    <property type="entry name" value="HATPase_UhpB-NarQ-NarX-like"/>
    <property type="match status" value="1"/>
</dbReference>
<comment type="catalytic activity">
    <reaction evidence="1">
        <text>ATP + protein L-histidine = ADP + protein N-phospho-L-histidine.</text>
        <dbReference type="EC" id="2.7.13.3"/>
    </reaction>
</comment>
<dbReference type="Proteomes" id="UP000323632">
    <property type="component" value="Unassembled WGS sequence"/>
</dbReference>
<evidence type="ECO:0000313" key="13">
    <source>
        <dbReference type="Proteomes" id="UP000323632"/>
    </source>
</evidence>
<dbReference type="EC" id="2.7.13.3" evidence="2"/>
<evidence type="ECO:0000256" key="10">
    <source>
        <dbReference type="SAM" id="Phobius"/>
    </source>
</evidence>
<evidence type="ECO:0000256" key="2">
    <source>
        <dbReference type="ARBA" id="ARBA00012438"/>
    </source>
</evidence>
<keyword evidence="10" id="KW-0472">Membrane</keyword>
<keyword evidence="10" id="KW-1133">Transmembrane helix</keyword>
<evidence type="ECO:0000256" key="9">
    <source>
        <dbReference type="SAM" id="Coils"/>
    </source>
</evidence>
<feature type="coiled-coil region" evidence="9">
    <location>
        <begin position="362"/>
        <end position="389"/>
    </location>
</feature>
<evidence type="ECO:0000259" key="11">
    <source>
        <dbReference type="Pfam" id="PF07730"/>
    </source>
</evidence>
<evidence type="ECO:0000256" key="5">
    <source>
        <dbReference type="ARBA" id="ARBA00022741"/>
    </source>
</evidence>
<dbReference type="AlphaFoldDB" id="A0A5M6CIW8"/>
<feature type="domain" description="Signal transduction histidine kinase subgroup 3 dimerisation and phosphoacceptor" evidence="11">
    <location>
        <begin position="443"/>
        <end position="508"/>
    </location>
</feature>
<keyword evidence="3" id="KW-0597">Phosphoprotein</keyword>
<keyword evidence="8" id="KW-0902">Two-component regulatory system</keyword>
<dbReference type="InterPro" id="IPR011712">
    <property type="entry name" value="Sig_transdc_His_kin_sub3_dim/P"/>
</dbReference>
<keyword evidence="10" id="KW-0812">Transmembrane</keyword>
<keyword evidence="5" id="KW-0547">Nucleotide-binding</keyword>
<dbReference type="GO" id="GO:0000155">
    <property type="term" value="F:phosphorelay sensor kinase activity"/>
    <property type="evidence" value="ECO:0007669"/>
    <property type="project" value="InterPro"/>
</dbReference>
<dbReference type="GO" id="GO:0016020">
    <property type="term" value="C:membrane"/>
    <property type="evidence" value="ECO:0007669"/>
    <property type="project" value="InterPro"/>
</dbReference>
<reference evidence="12 13" key="1">
    <citation type="submission" date="2019-09" db="EMBL/GenBank/DDBJ databases">
        <title>Genome sequence and assembly of Taibaiella sp.</title>
        <authorList>
            <person name="Chhetri G."/>
        </authorList>
    </citation>
    <scope>NUCLEOTIDE SEQUENCE [LARGE SCALE GENOMIC DNA]</scope>
    <source>
        <strain evidence="12 13">KVB11</strain>
    </source>
</reference>
<dbReference type="InterPro" id="IPR036890">
    <property type="entry name" value="HATPase_C_sf"/>
</dbReference>
<dbReference type="GO" id="GO:0005524">
    <property type="term" value="F:ATP binding"/>
    <property type="evidence" value="ECO:0007669"/>
    <property type="project" value="UniProtKB-KW"/>
</dbReference>
<evidence type="ECO:0000256" key="1">
    <source>
        <dbReference type="ARBA" id="ARBA00000085"/>
    </source>
</evidence>
<protein>
    <recommendedName>
        <fullName evidence="2">histidine kinase</fullName>
        <ecNumber evidence="2">2.7.13.3</ecNumber>
    </recommendedName>
</protein>
<dbReference type="PANTHER" id="PTHR24421:SF10">
    <property type="entry name" value="NITRATE_NITRITE SENSOR PROTEIN NARQ"/>
    <property type="match status" value="1"/>
</dbReference>
<evidence type="ECO:0000256" key="6">
    <source>
        <dbReference type="ARBA" id="ARBA00022777"/>
    </source>
</evidence>
<keyword evidence="6" id="KW-0418">Kinase</keyword>
<evidence type="ECO:0000256" key="4">
    <source>
        <dbReference type="ARBA" id="ARBA00022679"/>
    </source>
</evidence>
<keyword evidence="4" id="KW-0808">Transferase</keyword>
<evidence type="ECO:0000256" key="8">
    <source>
        <dbReference type="ARBA" id="ARBA00023012"/>
    </source>
</evidence>
<feature type="transmembrane region" description="Helical" evidence="10">
    <location>
        <begin position="393"/>
        <end position="413"/>
    </location>
</feature>
<keyword evidence="13" id="KW-1185">Reference proteome</keyword>
<sequence>MRIYWTLILSCVLTISFGQTSKLNGLKKALKETSDARRQAVLLNDICRQHYSIPSGQLLHYSDRLKMLSSTQAMDSFGMYADYYRALYYTGQGMSDSALAIIGQYAKTKGLTQQLFFDFEALKFDNYRLKDRQEAAFRQALYLLNLAGKSNIAGQKITAALSTAIQYRYLNVQESYLSNLYKAAFVGGNIDAYPAEKAEANIFKWLAVYYDEHEVIPDSFNFYLDKAIEVALKSENLASLAQAYNWRANTLVRRFETKVAEPYIYKSDSLFTLLDDRRYDHQRFLLKYDYYQVTNRIDKAIALAKAEIEKERRRPTGRLARLYNTLRITYDEQNDDKNHAAYADSLIYALVDRYEETSAAERADYEAQYKTKERELALIQSRLNAAREKNIRYLYMAVFTIVVFIALFSFFNYKKQQKKRLANLLNAEALEKEAAIQQAKEKERNRISKELHDNIGAQLSYIRSNINFLKEAPAGLSNETKLDFLDKIESTSQTAISDLRETIWVLHKDFVHFEELADKLKAHIERRLDKNISLTVEEDIACQWQMSSVAALNILRIFQEALTNTLKYAQAREIILTIISPKPEIFEIRLRDDGIGFVSQNNQKKNHYGLSNMQERAQDFKYIFNIESVPDNGTEVILTS</sequence>
<name>A0A5M6CIW8_9BACT</name>
<organism evidence="12 13">
    <name type="scientific">Taibaiella lutea</name>
    <dbReference type="NCBI Taxonomy" id="2608001"/>
    <lineage>
        <taxon>Bacteria</taxon>
        <taxon>Pseudomonadati</taxon>
        <taxon>Bacteroidota</taxon>
        <taxon>Chitinophagia</taxon>
        <taxon>Chitinophagales</taxon>
        <taxon>Chitinophagaceae</taxon>
        <taxon>Taibaiella</taxon>
    </lineage>
</organism>
<comment type="caution">
    <text evidence="12">The sequence shown here is derived from an EMBL/GenBank/DDBJ whole genome shotgun (WGS) entry which is preliminary data.</text>
</comment>
<dbReference type="Gene3D" id="3.30.565.10">
    <property type="entry name" value="Histidine kinase-like ATPase, C-terminal domain"/>
    <property type="match status" value="1"/>
</dbReference>
<dbReference type="GO" id="GO:0046983">
    <property type="term" value="F:protein dimerization activity"/>
    <property type="evidence" value="ECO:0007669"/>
    <property type="project" value="InterPro"/>
</dbReference>
<accession>A0A5M6CIW8</accession>
<evidence type="ECO:0000256" key="7">
    <source>
        <dbReference type="ARBA" id="ARBA00022840"/>
    </source>
</evidence>
<proteinExistence type="predicted"/>
<keyword evidence="7" id="KW-0067">ATP-binding</keyword>
<gene>
    <name evidence="12" type="ORF">F0919_10210</name>
</gene>
<evidence type="ECO:0000256" key="3">
    <source>
        <dbReference type="ARBA" id="ARBA00022553"/>
    </source>
</evidence>
<dbReference type="PANTHER" id="PTHR24421">
    <property type="entry name" value="NITRATE/NITRITE SENSOR PROTEIN NARX-RELATED"/>
    <property type="match status" value="1"/>
</dbReference>
<evidence type="ECO:0000313" key="12">
    <source>
        <dbReference type="EMBL" id="KAA5534963.1"/>
    </source>
</evidence>
<dbReference type="Gene3D" id="1.20.5.1930">
    <property type="match status" value="1"/>
</dbReference>
<dbReference type="InterPro" id="IPR050482">
    <property type="entry name" value="Sensor_HK_TwoCompSys"/>
</dbReference>
<dbReference type="SUPFAM" id="SSF55874">
    <property type="entry name" value="ATPase domain of HSP90 chaperone/DNA topoisomerase II/histidine kinase"/>
    <property type="match status" value="1"/>
</dbReference>
<dbReference type="EMBL" id="VWSH01000002">
    <property type="protein sequence ID" value="KAA5534963.1"/>
    <property type="molecule type" value="Genomic_DNA"/>
</dbReference>
<keyword evidence="9" id="KW-0175">Coiled coil</keyword>